<dbReference type="AlphaFoldDB" id="A0A146JZZ6"/>
<dbReference type="EMBL" id="GDID01007341">
    <property type="protein sequence ID" value="JAP89265.1"/>
    <property type="molecule type" value="Transcribed_RNA"/>
</dbReference>
<evidence type="ECO:0000313" key="1">
    <source>
        <dbReference type="EMBL" id="JAP89265.1"/>
    </source>
</evidence>
<dbReference type="InterPro" id="IPR002110">
    <property type="entry name" value="Ankyrin_rpt"/>
</dbReference>
<gene>
    <name evidence="1" type="ORF">TPC1_31240</name>
</gene>
<organism evidence="1">
    <name type="scientific">Trepomonas sp. PC1</name>
    <dbReference type="NCBI Taxonomy" id="1076344"/>
    <lineage>
        <taxon>Eukaryota</taxon>
        <taxon>Metamonada</taxon>
        <taxon>Diplomonadida</taxon>
        <taxon>Hexamitidae</taxon>
        <taxon>Hexamitinae</taxon>
        <taxon>Trepomonas</taxon>
    </lineage>
</organism>
<feature type="non-terminal residue" evidence="1">
    <location>
        <position position="1"/>
    </location>
</feature>
<dbReference type="Gene3D" id="1.25.40.20">
    <property type="entry name" value="Ankyrin repeat-containing domain"/>
    <property type="match status" value="1"/>
</dbReference>
<sequence length="352" mass="40794">QCAYFDSIIYDNMQIFTKLVKLHKTEYEKRPNKLQNLCGIQIAIIYNRFDMIKILLSLELTQRTKRDLKLFNVINQIVPLAKNSSIIQLAIIIGRNQILMLIFEFLCKNKQYISQMIEPNDDGYGIFHILILSKNLELCRKMIQIKPFIEKIELISHSLNPFILAIQHDCPDVIQLLLSYGKLNQSYRQMITSILTNEIQAIFNELNIRLNDLNVNQDSLALMRKMIVDFTYDKIPHESRLVSQNKVVGMLVNQLPEENSTTTNVTEFILHAKAMNQVVQKGLFESTIPKAVKQNQLIDSSPEPDYFMDFSYKEPESSFKASEFNVSVSAFKEQNKLEIANLEQDDDLKSCK</sequence>
<protein>
    <recommendedName>
        <fullName evidence="2">Ankyrin repeat-containing protein</fullName>
    </recommendedName>
</protein>
<reference evidence="1" key="1">
    <citation type="submission" date="2015-07" db="EMBL/GenBank/DDBJ databases">
        <title>Adaptation to a free-living lifestyle via gene acquisitions in the diplomonad Trepomonas sp. PC1.</title>
        <authorList>
            <person name="Xu F."/>
            <person name="Jerlstrom-Hultqvist J."/>
            <person name="Kolisko M."/>
            <person name="Simpson A.G.B."/>
            <person name="Roger A.J."/>
            <person name="Svard S.G."/>
            <person name="Andersson J.O."/>
        </authorList>
    </citation>
    <scope>NUCLEOTIDE SEQUENCE</scope>
    <source>
        <strain evidence="1">PC1</strain>
    </source>
</reference>
<dbReference type="InterPro" id="IPR036770">
    <property type="entry name" value="Ankyrin_rpt-contain_sf"/>
</dbReference>
<evidence type="ECO:0008006" key="2">
    <source>
        <dbReference type="Google" id="ProtNLM"/>
    </source>
</evidence>
<name>A0A146JZZ6_9EUKA</name>
<dbReference type="SUPFAM" id="SSF48403">
    <property type="entry name" value="Ankyrin repeat"/>
    <property type="match status" value="1"/>
</dbReference>
<proteinExistence type="predicted"/>
<accession>A0A146JZZ6</accession>
<dbReference type="SMART" id="SM00248">
    <property type="entry name" value="ANK"/>
    <property type="match status" value="2"/>
</dbReference>